<evidence type="ECO:0000256" key="4">
    <source>
        <dbReference type="ARBA" id="ARBA00022723"/>
    </source>
</evidence>
<evidence type="ECO:0000313" key="9">
    <source>
        <dbReference type="EMBL" id="MBA2896810.1"/>
    </source>
</evidence>
<comment type="cofactor">
    <cofactor evidence="1">
        <name>Mg(2+)</name>
        <dbReference type="ChEBI" id="CHEBI:18420"/>
    </cofactor>
</comment>
<dbReference type="AlphaFoldDB" id="A0A7W0CTF0"/>
<dbReference type="Gene3D" id="3.40.50.1010">
    <property type="entry name" value="5'-nuclease"/>
    <property type="match status" value="1"/>
</dbReference>
<evidence type="ECO:0000256" key="6">
    <source>
        <dbReference type="ARBA" id="ARBA00022842"/>
    </source>
</evidence>
<proteinExistence type="inferred from homology"/>
<evidence type="ECO:0000259" key="8">
    <source>
        <dbReference type="Pfam" id="PF01850"/>
    </source>
</evidence>
<dbReference type="RefSeq" id="WP_181615508.1">
    <property type="nucleotide sequence ID" value="NZ_BAABAM010000008.1"/>
</dbReference>
<dbReference type="CDD" id="cd18732">
    <property type="entry name" value="PIN_MtVapC4-C5_like"/>
    <property type="match status" value="1"/>
</dbReference>
<dbReference type="GO" id="GO:0016787">
    <property type="term" value="F:hydrolase activity"/>
    <property type="evidence" value="ECO:0007669"/>
    <property type="project" value="UniProtKB-KW"/>
</dbReference>
<evidence type="ECO:0000256" key="3">
    <source>
        <dbReference type="ARBA" id="ARBA00022722"/>
    </source>
</evidence>
<dbReference type="Proteomes" id="UP000530928">
    <property type="component" value="Unassembled WGS sequence"/>
</dbReference>
<dbReference type="GO" id="GO:0046872">
    <property type="term" value="F:metal ion binding"/>
    <property type="evidence" value="ECO:0007669"/>
    <property type="project" value="UniProtKB-KW"/>
</dbReference>
<keyword evidence="5" id="KW-0378">Hydrolase</keyword>
<dbReference type="PANTHER" id="PTHR33653">
    <property type="entry name" value="RIBONUCLEASE VAPC2"/>
    <property type="match status" value="1"/>
</dbReference>
<dbReference type="SUPFAM" id="SSF88723">
    <property type="entry name" value="PIN domain-like"/>
    <property type="match status" value="1"/>
</dbReference>
<organism evidence="9 10">
    <name type="scientific">Nonomuraea soli</name>
    <dbReference type="NCBI Taxonomy" id="1032476"/>
    <lineage>
        <taxon>Bacteria</taxon>
        <taxon>Bacillati</taxon>
        <taxon>Actinomycetota</taxon>
        <taxon>Actinomycetes</taxon>
        <taxon>Streptosporangiales</taxon>
        <taxon>Streptosporangiaceae</taxon>
        <taxon>Nonomuraea</taxon>
    </lineage>
</organism>
<dbReference type="InterPro" id="IPR050556">
    <property type="entry name" value="Type_II_TA_system_RNase"/>
</dbReference>
<evidence type="ECO:0000256" key="5">
    <source>
        <dbReference type="ARBA" id="ARBA00022801"/>
    </source>
</evidence>
<dbReference type="InterPro" id="IPR002716">
    <property type="entry name" value="PIN_dom"/>
</dbReference>
<dbReference type="Pfam" id="PF01850">
    <property type="entry name" value="PIN"/>
    <property type="match status" value="1"/>
</dbReference>
<dbReference type="EMBL" id="JACDUR010000009">
    <property type="protein sequence ID" value="MBA2896810.1"/>
    <property type="molecule type" value="Genomic_DNA"/>
</dbReference>
<keyword evidence="10" id="KW-1185">Reference proteome</keyword>
<keyword evidence="2" id="KW-1277">Toxin-antitoxin system</keyword>
<accession>A0A7W0CTF0</accession>
<reference evidence="9 10" key="1">
    <citation type="submission" date="2020-07" db="EMBL/GenBank/DDBJ databases">
        <title>Genomic Encyclopedia of Type Strains, Phase IV (KMG-IV): sequencing the most valuable type-strain genomes for metagenomic binning, comparative biology and taxonomic classification.</title>
        <authorList>
            <person name="Goeker M."/>
        </authorList>
    </citation>
    <scope>NUCLEOTIDE SEQUENCE [LARGE SCALE GENOMIC DNA]</scope>
    <source>
        <strain evidence="9 10">DSM 45533</strain>
    </source>
</reference>
<dbReference type="GO" id="GO:0004518">
    <property type="term" value="F:nuclease activity"/>
    <property type="evidence" value="ECO:0007669"/>
    <property type="project" value="UniProtKB-KW"/>
</dbReference>
<feature type="domain" description="PIN" evidence="8">
    <location>
        <begin position="12"/>
        <end position="118"/>
    </location>
</feature>
<evidence type="ECO:0000256" key="7">
    <source>
        <dbReference type="ARBA" id="ARBA00038093"/>
    </source>
</evidence>
<protein>
    <recommendedName>
        <fullName evidence="8">PIN domain-containing protein</fullName>
    </recommendedName>
</protein>
<comment type="caution">
    <text evidence="9">The sequence shown here is derived from an EMBL/GenBank/DDBJ whole genome shotgun (WGS) entry which is preliminary data.</text>
</comment>
<dbReference type="InterPro" id="IPR029060">
    <property type="entry name" value="PIN-like_dom_sf"/>
</dbReference>
<evidence type="ECO:0000256" key="2">
    <source>
        <dbReference type="ARBA" id="ARBA00022649"/>
    </source>
</evidence>
<name>A0A7W0CTF0_9ACTN</name>
<comment type="similarity">
    <text evidence="7">Belongs to the PINc/VapC protein family.</text>
</comment>
<keyword evidence="6" id="KW-0460">Magnesium</keyword>
<keyword evidence="3" id="KW-0540">Nuclease</keyword>
<gene>
    <name evidence="9" type="ORF">HNR30_008201</name>
</gene>
<dbReference type="PANTHER" id="PTHR33653:SF1">
    <property type="entry name" value="RIBONUCLEASE VAPC2"/>
    <property type="match status" value="1"/>
</dbReference>
<evidence type="ECO:0000313" key="10">
    <source>
        <dbReference type="Proteomes" id="UP000530928"/>
    </source>
</evidence>
<evidence type="ECO:0000256" key="1">
    <source>
        <dbReference type="ARBA" id="ARBA00001946"/>
    </source>
</evidence>
<keyword evidence="4" id="KW-0479">Metal-binding</keyword>
<sequence>MTPVEVAPARGVVDTNVIILMEHIDATQLPEEIVLTTITMAELAAGPHYTDDPVERAARIERIHVAEALFETLPFDGRAARRYGQITAAVLGAGRNPRPRRVDLLIAAIASVNRLPLYTVNPKDFTGLEALVSVFPVTHPG</sequence>